<dbReference type="RefSeq" id="WP_092321326.1">
    <property type="nucleotide sequence ID" value="NZ_FNFU01000001.1"/>
</dbReference>
<evidence type="ECO:0000313" key="3">
    <source>
        <dbReference type="Proteomes" id="UP000198701"/>
    </source>
</evidence>
<evidence type="ECO:0000313" key="2">
    <source>
        <dbReference type="EMBL" id="SDJ86763.1"/>
    </source>
</evidence>
<name>A0A1G8X8E1_9MICO</name>
<dbReference type="PANTHER" id="PTHR43194:SF2">
    <property type="entry name" value="PEROXISOMAL MEMBRANE PROTEIN LPX1"/>
    <property type="match status" value="1"/>
</dbReference>
<dbReference type="GO" id="GO:0016787">
    <property type="term" value="F:hydrolase activity"/>
    <property type="evidence" value="ECO:0007669"/>
    <property type="project" value="UniProtKB-KW"/>
</dbReference>
<evidence type="ECO:0000259" key="1">
    <source>
        <dbReference type="Pfam" id="PF12697"/>
    </source>
</evidence>
<dbReference type="Proteomes" id="UP000198701">
    <property type="component" value="Unassembled WGS sequence"/>
</dbReference>
<dbReference type="InterPro" id="IPR029058">
    <property type="entry name" value="AB_hydrolase_fold"/>
</dbReference>
<accession>A0A1G8X8E1</accession>
<gene>
    <name evidence="2" type="ORF">SAMN05216282_101122</name>
</gene>
<dbReference type="STRING" id="386301.SAMN05216282_101122"/>
<dbReference type="EMBL" id="FNFU01000001">
    <property type="protein sequence ID" value="SDJ86763.1"/>
    <property type="molecule type" value="Genomic_DNA"/>
</dbReference>
<dbReference type="Gene3D" id="3.40.50.1820">
    <property type="entry name" value="alpha/beta hydrolase"/>
    <property type="match status" value="1"/>
</dbReference>
<organism evidence="2 3">
    <name type="scientific">Cryobacterium psychrotolerans</name>
    <dbReference type="NCBI Taxonomy" id="386301"/>
    <lineage>
        <taxon>Bacteria</taxon>
        <taxon>Bacillati</taxon>
        <taxon>Actinomycetota</taxon>
        <taxon>Actinomycetes</taxon>
        <taxon>Micrococcales</taxon>
        <taxon>Microbacteriaceae</taxon>
        <taxon>Cryobacterium</taxon>
    </lineage>
</organism>
<reference evidence="2 3" key="1">
    <citation type="submission" date="2016-10" db="EMBL/GenBank/DDBJ databases">
        <authorList>
            <person name="de Groot N.N."/>
        </authorList>
    </citation>
    <scope>NUCLEOTIDE SEQUENCE [LARGE SCALE GENOMIC DNA]</scope>
    <source>
        <strain evidence="2 3">CGMCC 1.5382</strain>
    </source>
</reference>
<dbReference type="SUPFAM" id="SSF53474">
    <property type="entry name" value="alpha/beta-Hydrolases"/>
    <property type="match status" value="1"/>
</dbReference>
<sequence length="260" mass="26609">MTETVRSADGSTIAYETRGTGPALILVGGAFSTRQSAGAIASLLAANYRVYAYDRRGRGDSTDIQPYAIEREVEDLAALIEAAGGSAFVYGHSSGAVLALEAAAAGLPITKLAAYEPPYTAAEPGSPTLDGWGHSVQAALDAGDRDRAAVLFMQGTGADPAVVEGMTQLAFWPGMLAIAHTLPYDLALVGSGSVPTERFHRIAAPTLLLHGGNSPAWAGIATSVIAEAIPGARHVTVEGQDHAADPAVLAPVLVEFFGAG</sequence>
<proteinExistence type="predicted"/>
<dbReference type="InterPro" id="IPR050228">
    <property type="entry name" value="Carboxylesterase_BioH"/>
</dbReference>
<protein>
    <submittedName>
        <fullName evidence="2">Lysophospholipase, alpha-beta hydrolase superfamily</fullName>
    </submittedName>
</protein>
<dbReference type="InterPro" id="IPR000073">
    <property type="entry name" value="AB_hydrolase_1"/>
</dbReference>
<dbReference type="AlphaFoldDB" id="A0A1G8X8E1"/>
<dbReference type="Pfam" id="PF12697">
    <property type="entry name" value="Abhydrolase_6"/>
    <property type="match status" value="1"/>
</dbReference>
<dbReference type="PANTHER" id="PTHR43194">
    <property type="entry name" value="HYDROLASE ALPHA/BETA FOLD FAMILY"/>
    <property type="match status" value="1"/>
</dbReference>
<keyword evidence="3" id="KW-1185">Reference proteome</keyword>
<keyword evidence="2" id="KW-0378">Hydrolase</keyword>
<feature type="domain" description="AB hydrolase-1" evidence="1">
    <location>
        <begin position="25"/>
        <end position="250"/>
    </location>
</feature>
<dbReference type="OrthoDB" id="63519at2"/>